<reference evidence="1 2" key="1">
    <citation type="journal article" date="2019" name="Nat. Med.">
        <title>A library of human gut bacterial isolates paired with longitudinal multiomics data enables mechanistic microbiome research.</title>
        <authorList>
            <person name="Poyet M."/>
            <person name="Groussin M."/>
            <person name="Gibbons S.M."/>
            <person name="Avila-Pacheco J."/>
            <person name="Jiang X."/>
            <person name="Kearney S.M."/>
            <person name="Perrotta A.R."/>
            <person name="Berdy B."/>
            <person name="Zhao S."/>
            <person name="Lieberman T.D."/>
            <person name="Swanson P.K."/>
            <person name="Smith M."/>
            <person name="Roesemann S."/>
            <person name="Alexander J.E."/>
            <person name="Rich S.A."/>
            <person name="Livny J."/>
            <person name="Vlamakis H."/>
            <person name="Clish C."/>
            <person name="Bullock K."/>
            <person name="Deik A."/>
            <person name="Scott J."/>
            <person name="Pierce K.A."/>
            <person name="Xavier R.J."/>
            <person name="Alm E.J."/>
        </authorList>
    </citation>
    <scope>NUCLEOTIDE SEQUENCE [LARGE SCALE GENOMIC DNA]</scope>
    <source>
        <strain evidence="1 2">BIOML-A10</strain>
    </source>
</reference>
<gene>
    <name evidence="1" type="ORF">GT635_08285</name>
</gene>
<comment type="caution">
    <text evidence="1">The sequence shown here is derived from an EMBL/GenBank/DDBJ whole genome shotgun (WGS) entry which is preliminary data.</text>
</comment>
<dbReference type="Proteomes" id="UP000481598">
    <property type="component" value="Unassembled WGS sequence"/>
</dbReference>
<sequence length="172" mass="19981">MDDDFPVVNFDSVKECYCKKVNRWMQLPRSADALYCDRETLYLVEFKNGSLKETLGKRLNPKDDEELGINLGQRDALIEKCKDSVLICSDLWGKRTRWFREHCVFVLVYNEDKNKTALKRVASSIRRKARFGLPDKLKGFCVKDVLTLTEKEFSTSLLSTWRDAEEIAEVDA</sequence>
<name>A0A6L8RKT9_9ACTN</name>
<proteinExistence type="predicted"/>
<evidence type="ECO:0000313" key="1">
    <source>
        <dbReference type="EMBL" id="MZJ86440.1"/>
    </source>
</evidence>
<evidence type="ECO:0000313" key="2">
    <source>
        <dbReference type="Proteomes" id="UP000481598"/>
    </source>
</evidence>
<dbReference type="AlphaFoldDB" id="A0A6L8RKT9"/>
<dbReference type="EMBL" id="WWTB01000019">
    <property type="protein sequence ID" value="MZJ86440.1"/>
    <property type="molecule type" value="Genomic_DNA"/>
</dbReference>
<organism evidence="1 2">
    <name type="scientific">Collinsella aerofaciens</name>
    <dbReference type="NCBI Taxonomy" id="74426"/>
    <lineage>
        <taxon>Bacteria</taxon>
        <taxon>Bacillati</taxon>
        <taxon>Actinomycetota</taxon>
        <taxon>Coriobacteriia</taxon>
        <taxon>Coriobacteriales</taxon>
        <taxon>Coriobacteriaceae</taxon>
        <taxon>Collinsella</taxon>
    </lineage>
</organism>
<accession>A0A6L8RKT9</accession>
<protein>
    <submittedName>
        <fullName evidence="1">Uncharacterized protein</fullName>
    </submittedName>
</protein>